<sequence length="240" mass="28018">MAERSELPCGYRFVPTDEELVNFYLRRKVEKQPLPRGVVRTRDIYSKNPWEIFDKSCNGFFYVFTTLRKKQNSRTRFDRTAGSGTWKNRFSKSFPGDDGKSFWFKKDYVFELNKNQSSADSSIDNGHWIMQEFSLEDEGSNSYVLCKISNKNARDSQKEKKEIVEPKRHSNERKFSSDDKEDQNPKRMRINSHCLFPPSDGNVKPQTSIPDADSLEAVLGKFWVPKEDSNKIFNSSMSLF</sequence>
<dbReference type="PANTHER" id="PTHR31719">
    <property type="entry name" value="NAC TRANSCRIPTION FACTOR 56"/>
    <property type="match status" value="1"/>
</dbReference>
<dbReference type="Gene3D" id="2.170.150.80">
    <property type="entry name" value="NAC domain"/>
    <property type="match status" value="1"/>
</dbReference>
<dbReference type="PANTHER" id="PTHR31719:SF164">
    <property type="entry name" value="NAC DOMAIN-CONTAINING PROTEIN"/>
    <property type="match status" value="1"/>
</dbReference>
<dbReference type="GO" id="GO:0006355">
    <property type="term" value="P:regulation of DNA-templated transcription"/>
    <property type="evidence" value="ECO:0007669"/>
    <property type="project" value="InterPro"/>
</dbReference>
<dbReference type="GO" id="GO:0003677">
    <property type="term" value="F:DNA binding"/>
    <property type="evidence" value="ECO:0007669"/>
    <property type="project" value="UniProtKB-KW"/>
</dbReference>
<name>R4N7T1_JATCU</name>
<keyword evidence="4" id="KW-0539">Nucleus</keyword>
<accession>R4N7T1</accession>
<dbReference type="Pfam" id="PF02365">
    <property type="entry name" value="NAM"/>
    <property type="match status" value="1"/>
</dbReference>
<evidence type="ECO:0000256" key="3">
    <source>
        <dbReference type="ARBA" id="ARBA00023163"/>
    </source>
</evidence>
<protein>
    <submittedName>
        <fullName evidence="7">NAC transcription factor 082</fullName>
    </submittedName>
</protein>
<feature type="compositionally biased region" description="Basic and acidic residues" evidence="5">
    <location>
        <begin position="155"/>
        <end position="185"/>
    </location>
</feature>
<dbReference type="AlphaFoldDB" id="R4N7T1"/>
<evidence type="ECO:0000256" key="5">
    <source>
        <dbReference type="SAM" id="MobiDB-lite"/>
    </source>
</evidence>
<feature type="region of interest" description="Disordered" evidence="5">
    <location>
        <begin position="155"/>
        <end position="186"/>
    </location>
</feature>
<dbReference type="SUPFAM" id="SSF101941">
    <property type="entry name" value="NAC domain"/>
    <property type="match status" value="1"/>
</dbReference>
<dbReference type="EMBL" id="KC775360">
    <property type="protein sequence ID" value="AGL39738.1"/>
    <property type="molecule type" value="Genomic_DNA"/>
</dbReference>
<feature type="domain" description="NAC" evidence="6">
    <location>
        <begin position="7"/>
        <end position="151"/>
    </location>
</feature>
<proteinExistence type="predicted"/>
<dbReference type="InterPro" id="IPR036093">
    <property type="entry name" value="NAC_dom_sf"/>
</dbReference>
<keyword evidence="1" id="KW-0805">Transcription regulation</keyword>
<evidence type="ECO:0000259" key="6">
    <source>
        <dbReference type="PROSITE" id="PS51005"/>
    </source>
</evidence>
<keyword evidence="2" id="KW-0238">DNA-binding</keyword>
<dbReference type="InterPro" id="IPR003441">
    <property type="entry name" value="NAC-dom"/>
</dbReference>
<evidence type="ECO:0000313" key="7">
    <source>
        <dbReference type="EMBL" id="AGL39738.1"/>
    </source>
</evidence>
<evidence type="ECO:0000256" key="2">
    <source>
        <dbReference type="ARBA" id="ARBA00023125"/>
    </source>
</evidence>
<organism evidence="7">
    <name type="scientific">Jatropha curcas</name>
    <name type="common">Barbados nut</name>
    <dbReference type="NCBI Taxonomy" id="180498"/>
    <lineage>
        <taxon>Eukaryota</taxon>
        <taxon>Viridiplantae</taxon>
        <taxon>Streptophyta</taxon>
        <taxon>Embryophyta</taxon>
        <taxon>Tracheophyta</taxon>
        <taxon>Spermatophyta</taxon>
        <taxon>Magnoliopsida</taxon>
        <taxon>eudicotyledons</taxon>
        <taxon>Gunneridae</taxon>
        <taxon>Pentapetalae</taxon>
        <taxon>rosids</taxon>
        <taxon>fabids</taxon>
        <taxon>Malpighiales</taxon>
        <taxon>Euphorbiaceae</taxon>
        <taxon>Crotonoideae</taxon>
        <taxon>Jatropheae</taxon>
        <taxon>Jatropha</taxon>
    </lineage>
</organism>
<reference evidence="7" key="1">
    <citation type="journal article" date="2015" name="PLoS ONE">
        <title>Genome-Wide Analysis of the NAC Gene Family in Physic Nut (Jatropha curcas L.).</title>
        <authorList>
            <person name="Wu Z."/>
            <person name="Xu X."/>
            <person name="Xiong W."/>
            <person name="Wu P."/>
            <person name="Chen Y."/>
            <person name="Li M."/>
            <person name="Wu G."/>
            <person name="Jiang H."/>
        </authorList>
    </citation>
    <scope>NUCLEOTIDE SEQUENCE</scope>
</reference>
<evidence type="ECO:0000256" key="1">
    <source>
        <dbReference type="ARBA" id="ARBA00023015"/>
    </source>
</evidence>
<dbReference type="GO" id="GO:0048731">
    <property type="term" value="P:system development"/>
    <property type="evidence" value="ECO:0007669"/>
    <property type="project" value="TreeGrafter"/>
</dbReference>
<keyword evidence="3" id="KW-0804">Transcription</keyword>
<dbReference type="PROSITE" id="PS51005">
    <property type="entry name" value="NAC"/>
    <property type="match status" value="1"/>
</dbReference>
<evidence type="ECO:0000256" key="4">
    <source>
        <dbReference type="ARBA" id="ARBA00023242"/>
    </source>
</evidence>